<reference evidence="1" key="1">
    <citation type="submission" date="2021-01" db="UniProtKB">
        <authorList>
            <consortium name="EnsemblMetazoa"/>
        </authorList>
    </citation>
    <scope>IDENTIFICATION</scope>
</reference>
<name>A0A7M5TQ71_9CNID</name>
<dbReference type="EnsemblMetazoa" id="CLYHEMT000191.3">
    <property type="protein sequence ID" value="CLYHEMP000191.3"/>
    <property type="gene ID" value="CLYHEMG000191"/>
</dbReference>
<organism evidence="1 2">
    <name type="scientific">Clytia hemisphaerica</name>
    <dbReference type="NCBI Taxonomy" id="252671"/>
    <lineage>
        <taxon>Eukaryota</taxon>
        <taxon>Metazoa</taxon>
        <taxon>Cnidaria</taxon>
        <taxon>Hydrozoa</taxon>
        <taxon>Hydroidolina</taxon>
        <taxon>Leptothecata</taxon>
        <taxon>Obeliida</taxon>
        <taxon>Clytiidae</taxon>
        <taxon>Clytia</taxon>
    </lineage>
</organism>
<accession>A0A7M5TQ71</accession>
<protein>
    <submittedName>
        <fullName evidence="1">Uncharacterized protein</fullName>
    </submittedName>
</protein>
<evidence type="ECO:0000313" key="1">
    <source>
        <dbReference type="EnsemblMetazoa" id="CLYHEMP000191.3"/>
    </source>
</evidence>
<dbReference type="AlphaFoldDB" id="A0A7M5TQ71"/>
<dbReference type="Proteomes" id="UP000594262">
    <property type="component" value="Unplaced"/>
</dbReference>
<keyword evidence="2" id="KW-1185">Reference proteome</keyword>
<sequence length="228" mass="26381">MERIDVNSNTVQTKHQYDEECLDECDGKSTKQQLGEVMRVCAMFAQQLQHKCKEYSEEHFVSFDSVDHTGSMAPPSETYESQWQFKFLFRLPANLSSFDALTDPIYLLAAKRIIYDVGRHFYNMAESTGDTMIREIMTALSNVLQPLEGVVPRLVNETSLQWQPREQKMADLEREADSVPAKDWPICKEAGLTRDEKRQKLINLTLIKHLEHLMTGLEHSARVLYNKH</sequence>
<evidence type="ECO:0000313" key="2">
    <source>
        <dbReference type="Proteomes" id="UP000594262"/>
    </source>
</evidence>
<proteinExistence type="predicted"/>
<dbReference type="OrthoDB" id="6019622at2759"/>